<reference evidence="4 5" key="1">
    <citation type="submission" date="2017-12" db="EMBL/GenBank/DDBJ databases">
        <title>Sequencing, de novo assembly and annotation of complete genome of a new Thraustochytrid species, strain FCC1311.</title>
        <authorList>
            <person name="Sedici K."/>
            <person name="Godart F."/>
            <person name="Aiese Cigliano R."/>
            <person name="Sanseverino W."/>
            <person name="Barakat M."/>
            <person name="Ortet P."/>
            <person name="Marechal E."/>
            <person name="Cagnac O."/>
            <person name="Amato A."/>
        </authorList>
    </citation>
    <scope>NUCLEOTIDE SEQUENCE [LARGE SCALE GENOMIC DNA]</scope>
</reference>
<dbReference type="AlphaFoldDB" id="A0A2R5GBB9"/>
<comment type="caution">
    <text evidence="4">The sequence shown here is derived from an EMBL/GenBank/DDBJ whole genome shotgun (WGS) entry which is preliminary data.</text>
</comment>
<dbReference type="GO" id="GO:0005737">
    <property type="term" value="C:cytoplasm"/>
    <property type="evidence" value="ECO:0007669"/>
    <property type="project" value="UniProtKB-ARBA"/>
</dbReference>
<evidence type="ECO:0000313" key="5">
    <source>
        <dbReference type="Proteomes" id="UP000241890"/>
    </source>
</evidence>
<protein>
    <submittedName>
        <fullName evidence="4">PITH domain-containing protein 1</fullName>
    </submittedName>
</protein>
<name>A0A2R5GBB9_9STRA</name>
<sequence>MDCRDEAEEHDHHGHEGHGHSHGGGGHGHSHGTPDDPEGNSLLKFIDTGRITCLNEQVEGSGKTVFKTMMEKADDSRFVLSEEDDAELIFHIPFTVAVKLKSFCIIGGPNGEAPMHAKLFVNRDDVDFEMAHDLAPVQEFELAEDFAGAIDYPVKASKFSNITSLTIFIPENHGADSTRITFIGLKGEGTTARRGVVECTYEARAQLKDHESTRADASDARGELL</sequence>
<dbReference type="InParanoid" id="A0A2R5GBB9"/>
<dbReference type="PROSITE" id="PS51532">
    <property type="entry name" value="PITH"/>
    <property type="match status" value="1"/>
</dbReference>
<dbReference type="InterPro" id="IPR010400">
    <property type="entry name" value="PITH_dom"/>
</dbReference>
<comment type="similarity">
    <text evidence="1">Belongs to the PITHD1 family.</text>
</comment>
<evidence type="ECO:0000313" key="4">
    <source>
        <dbReference type="EMBL" id="GBG27895.1"/>
    </source>
</evidence>
<dbReference type="SUPFAM" id="SSF49785">
    <property type="entry name" value="Galactose-binding domain-like"/>
    <property type="match status" value="1"/>
</dbReference>
<organism evidence="4 5">
    <name type="scientific">Hondaea fermentalgiana</name>
    <dbReference type="NCBI Taxonomy" id="2315210"/>
    <lineage>
        <taxon>Eukaryota</taxon>
        <taxon>Sar</taxon>
        <taxon>Stramenopiles</taxon>
        <taxon>Bigyra</taxon>
        <taxon>Labyrinthulomycetes</taxon>
        <taxon>Thraustochytrida</taxon>
        <taxon>Thraustochytriidae</taxon>
        <taxon>Hondaea</taxon>
    </lineage>
</organism>
<dbReference type="FunCoup" id="A0A2R5GBB9">
    <property type="interactions" value="403"/>
</dbReference>
<dbReference type="InterPro" id="IPR008979">
    <property type="entry name" value="Galactose-bd-like_sf"/>
</dbReference>
<feature type="compositionally biased region" description="Basic and acidic residues" evidence="2">
    <location>
        <begin position="1"/>
        <end position="19"/>
    </location>
</feature>
<dbReference type="InterPro" id="IPR037047">
    <property type="entry name" value="PITH_dom_sf"/>
</dbReference>
<evidence type="ECO:0000256" key="1">
    <source>
        <dbReference type="ARBA" id="ARBA00025788"/>
    </source>
</evidence>
<dbReference type="OrthoDB" id="2635at2759"/>
<dbReference type="PANTHER" id="PTHR12175:SF1">
    <property type="entry name" value="PITH DOMAIN-CONTAINING PROTEIN 1"/>
    <property type="match status" value="1"/>
</dbReference>
<feature type="domain" description="PITH" evidence="3">
    <location>
        <begin position="31"/>
        <end position="205"/>
    </location>
</feature>
<dbReference type="Gene3D" id="2.60.120.470">
    <property type="entry name" value="PITH domain"/>
    <property type="match status" value="1"/>
</dbReference>
<evidence type="ECO:0000256" key="2">
    <source>
        <dbReference type="SAM" id="MobiDB-lite"/>
    </source>
</evidence>
<dbReference type="Proteomes" id="UP000241890">
    <property type="component" value="Unassembled WGS sequence"/>
</dbReference>
<dbReference type="InterPro" id="IPR045099">
    <property type="entry name" value="PITH1-like"/>
</dbReference>
<gene>
    <name evidence="4" type="ORF">FCC1311_041182</name>
</gene>
<evidence type="ECO:0000259" key="3">
    <source>
        <dbReference type="PROSITE" id="PS51532"/>
    </source>
</evidence>
<accession>A0A2R5GBB9</accession>
<keyword evidence="5" id="KW-1185">Reference proteome</keyword>
<dbReference type="PANTHER" id="PTHR12175">
    <property type="entry name" value="AD039 HT014 THIOREDOXIN FAMILY TRP26"/>
    <property type="match status" value="1"/>
</dbReference>
<proteinExistence type="inferred from homology"/>
<dbReference type="Pfam" id="PF06201">
    <property type="entry name" value="PITH"/>
    <property type="match status" value="1"/>
</dbReference>
<dbReference type="EMBL" id="BEYU01000037">
    <property type="protein sequence ID" value="GBG27895.1"/>
    <property type="molecule type" value="Genomic_DNA"/>
</dbReference>
<feature type="region of interest" description="Disordered" evidence="2">
    <location>
        <begin position="1"/>
        <end position="41"/>
    </location>
</feature>